<keyword evidence="1" id="KW-0812">Transmembrane</keyword>
<gene>
    <name evidence="2" type="ORF">BDV28DRAFT_111485</name>
</gene>
<proteinExistence type="predicted"/>
<keyword evidence="1" id="KW-0472">Membrane</keyword>
<reference evidence="3" key="1">
    <citation type="submission" date="2019-04" db="EMBL/GenBank/DDBJ databases">
        <title>Friends and foes A comparative genomics studyof 23 Aspergillus species from section Flavi.</title>
        <authorList>
            <consortium name="DOE Joint Genome Institute"/>
            <person name="Kjaerbolling I."/>
            <person name="Vesth T."/>
            <person name="Frisvad J.C."/>
            <person name="Nybo J.L."/>
            <person name="Theobald S."/>
            <person name="Kildgaard S."/>
            <person name="Isbrandt T."/>
            <person name="Kuo A."/>
            <person name="Sato A."/>
            <person name="Lyhne E.K."/>
            <person name="Kogle M.E."/>
            <person name="Wiebenga A."/>
            <person name="Kun R.S."/>
            <person name="Lubbers R.J."/>
            <person name="Makela M.R."/>
            <person name="Barry K."/>
            <person name="Chovatia M."/>
            <person name="Clum A."/>
            <person name="Daum C."/>
            <person name="Haridas S."/>
            <person name="He G."/>
            <person name="LaButti K."/>
            <person name="Lipzen A."/>
            <person name="Mondo S."/>
            <person name="Riley R."/>
            <person name="Salamov A."/>
            <person name="Simmons B.A."/>
            <person name="Magnuson J.K."/>
            <person name="Henrissat B."/>
            <person name="Mortensen U.H."/>
            <person name="Larsen T.O."/>
            <person name="Devries R.P."/>
            <person name="Grigoriev I.V."/>
            <person name="Machida M."/>
            <person name="Baker S.E."/>
            <person name="Andersen M.R."/>
        </authorList>
    </citation>
    <scope>NUCLEOTIDE SEQUENCE [LARGE SCALE GENOMIC DNA]</scope>
    <source>
        <strain evidence="3">CBS 553.77</strain>
    </source>
</reference>
<keyword evidence="1" id="KW-1133">Transmembrane helix</keyword>
<feature type="transmembrane region" description="Helical" evidence="1">
    <location>
        <begin position="30"/>
        <end position="54"/>
    </location>
</feature>
<sequence>MDGQRIRTQGFHHKIVFVNPFIRSTRLPNWALFTPVGGYFGHTGFSLPFFVFLFKTRTFSLGRGNSDECYSRHSMDCPHSSKQQRYRRLIIVDDSLKENEHDFSSSGRKNSTRQQKHLTKLAPRILVQNTKRNPFFK</sequence>
<evidence type="ECO:0000256" key="1">
    <source>
        <dbReference type="SAM" id="Phobius"/>
    </source>
</evidence>
<organism evidence="2 3">
    <name type="scientific">Aspergillus coremiiformis</name>
    <dbReference type="NCBI Taxonomy" id="138285"/>
    <lineage>
        <taxon>Eukaryota</taxon>
        <taxon>Fungi</taxon>
        <taxon>Dikarya</taxon>
        <taxon>Ascomycota</taxon>
        <taxon>Pezizomycotina</taxon>
        <taxon>Eurotiomycetes</taxon>
        <taxon>Eurotiomycetidae</taxon>
        <taxon>Eurotiales</taxon>
        <taxon>Aspergillaceae</taxon>
        <taxon>Aspergillus</taxon>
        <taxon>Aspergillus subgen. Circumdati</taxon>
    </lineage>
</organism>
<protein>
    <submittedName>
        <fullName evidence="2">Uncharacterized protein</fullName>
    </submittedName>
</protein>
<name>A0A5N6Z6E5_9EURO</name>
<dbReference type="Proteomes" id="UP000327118">
    <property type="component" value="Unassembled WGS sequence"/>
</dbReference>
<dbReference type="EMBL" id="ML739103">
    <property type="protein sequence ID" value="KAE8353251.1"/>
    <property type="molecule type" value="Genomic_DNA"/>
</dbReference>
<accession>A0A5N6Z6E5</accession>
<keyword evidence="3" id="KW-1185">Reference proteome</keyword>
<evidence type="ECO:0000313" key="2">
    <source>
        <dbReference type="EMBL" id="KAE8353251.1"/>
    </source>
</evidence>
<dbReference type="AlphaFoldDB" id="A0A5N6Z6E5"/>
<evidence type="ECO:0000313" key="3">
    <source>
        <dbReference type="Proteomes" id="UP000327118"/>
    </source>
</evidence>